<dbReference type="GO" id="GO:0016020">
    <property type="term" value="C:membrane"/>
    <property type="evidence" value="ECO:0007669"/>
    <property type="project" value="TreeGrafter"/>
</dbReference>
<evidence type="ECO:0000313" key="3">
    <source>
        <dbReference type="Proteomes" id="UP000886523"/>
    </source>
</evidence>
<comment type="caution">
    <text evidence="2">The sequence shown here is derived from an EMBL/GenBank/DDBJ whole genome shotgun (WGS) entry which is preliminary data.</text>
</comment>
<keyword evidence="3" id="KW-1185">Reference proteome</keyword>
<evidence type="ECO:0000256" key="1">
    <source>
        <dbReference type="SAM" id="Phobius"/>
    </source>
</evidence>
<keyword evidence="1" id="KW-0812">Transmembrane</keyword>
<dbReference type="EMBL" id="MU129089">
    <property type="protein sequence ID" value="KAF9507161.1"/>
    <property type="molecule type" value="Genomic_DNA"/>
</dbReference>
<dbReference type="PANTHER" id="PTHR32251">
    <property type="entry name" value="3-OXO-5-ALPHA-STEROID 4-DEHYDROGENASE"/>
    <property type="match status" value="1"/>
</dbReference>
<dbReference type="InterPro" id="IPR010721">
    <property type="entry name" value="UstE-like"/>
</dbReference>
<keyword evidence="1" id="KW-1133">Transmembrane helix</keyword>
<evidence type="ECO:0000313" key="2">
    <source>
        <dbReference type="EMBL" id="KAF9507161.1"/>
    </source>
</evidence>
<sequence length="348" mass="39519">MSAFKPRIIRGLPTQLRLSTGLLSFNIAWTFMAGEVSGNVSQVDRAWSILPTLYTALYTFFPLFESVPVNLKAQGVQPRALVMTALQILWSIRLSYNTNRRGLFSLKEEDYRWAVFRAKVPTWLMSLFNFAFIAVFQNLLLFMLGLPAYSPSVNPAPLHSGDALISSLILLAIGGEFVADNQQWAYHNFKKTGTLDSKREWIGARLQFTPADKERGFLAKGLWAYSRHPNCAFEQLVWLLMTLFPFLTTPDLATNPVDIIAVLSPSILLSLLFLASTAFTEKISASKYSAYAAYQQRVGMFWPADTLRKWFWLRIVRGKPMLEQAERSIWGTPSQARKETSKETHKDE</sequence>
<proteinExistence type="predicted"/>
<reference evidence="2" key="1">
    <citation type="journal article" date="2020" name="Nat. Commun.">
        <title>Large-scale genome sequencing of mycorrhizal fungi provides insights into the early evolution of symbiotic traits.</title>
        <authorList>
            <person name="Miyauchi S."/>
            <person name="Kiss E."/>
            <person name="Kuo A."/>
            <person name="Drula E."/>
            <person name="Kohler A."/>
            <person name="Sanchez-Garcia M."/>
            <person name="Morin E."/>
            <person name="Andreopoulos B."/>
            <person name="Barry K.W."/>
            <person name="Bonito G."/>
            <person name="Buee M."/>
            <person name="Carver A."/>
            <person name="Chen C."/>
            <person name="Cichocki N."/>
            <person name="Clum A."/>
            <person name="Culley D."/>
            <person name="Crous P.W."/>
            <person name="Fauchery L."/>
            <person name="Girlanda M."/>
            <person name="Hayes R.D."/>
            <person name="Keri Z."/>
            <person name="LaButti K."/>
            <person name="Lipzen A."/>
            <person name="Lombard V."/>
            <person name="Magnuson J."/>
            <person name="Maillard F."/>
            <person name="Murat C."/>
            <person name="Nolan M."/>
            <person name="Ohm R.A."/>
            <person name="Pangilinan J."/>
            <person name="Pereira M.F."/>
            <person name="Perotto S."/>
            <person name="Peter M."/>
            <person name="Pfister S."/>
            <person name="Riley R."/>
            <person name="Sitrit Y."/>
            <person name="Stielow J.B."/>
            <person name="Szollosi G."/>
            <person name="Zifcakova L."/>
            <person name="Stursova M."/>
            <person name="Spatafora J.W."/>
            <person name="Tedersoo L."/>
            <person name="Vaario L.M."/>
            <person name="Yamada A."/>
            <person name="Yan M."/>
            <person name="Wang P."/>
            <person name="Xu J."/>
            <person name="Bruns T."/>
            <person name="Baldrian P."/>
            <person name="Vilgalys R."/>
            <person name="Dunand C."/>
            <person name="Henrissat B."/>
            <person name="Grigoriev I.V."/>
            <person name="Hibbett D."/>
            <person name="Nagy L.G."/>
            <person name="Martin F.M."/>
        </authorList>
    </citation>
    <scope>NUCLEOTIDE SEQUENCE</scope>
    <source>
        <strain evidence="2">UP504</strain>
    </source>
</reference>
<organism evidence="2 3">
    <name type="scientific">Hydnum rufescens UP504</name>
    <dbReference type="NCBI Taxonomy" id="1448309"/>
    <lineage>
        <taxon>Eukaryota</taxon>
        <taxon>Fungi</taxon>
        <taxon>Dikarya</taxon>
        <taxon>Basidiomycota</taxon>
        <taxon>Agaricomycotina</taxon>
        <taxon>Agaricomycetes</taxon>
        <taxon>Cantharellales</taxon>
        <taxon>Hydnaceae</taxon>
        <taxon>Hydnum</taxon>
    </lineage>
</organism>
<dbReference type="Gene3D" id="1.20.120.1630">
    <property type="match status" value="1"/>
</dbReference>
<dbReference type="Pfam" id="PF06966">
    <property type="entry name" value="DUF1295"/>
    <property type="match status" value="1"/>
</dbReference>
<gene>
    <name evidence="2" type="ORF">BS47DRAFT_1488996</name>
</gene>
<accession>A0A9P6AK14</accession>
<dbReference type="PANTHER" id="PTHR32251:SF23">
    <property type="entry name" value="3-OXO-5-ALPHA-STEROID 4-DEHYDROGENASE (DUF1295)"/>
    <property type="match status" value="1"/>
</dbReference>
<protein>
    <recommendedName>
        <fullName evidence="4">DUF1295-domain-containing protein</fullName>
    </recommendedName>
</protein>
<dbReference type="AlphaFoldDB" id="A0A9P6AK14"/>
<feature type="transmembrane region" description="Helical" evidence="1">
    <location>
        <begin position="127"/>
        <end position="149"/>
    </location>
</feature>
<dbReference type="Proteomes" id="UP000886523">
    <property type="component" value="Unassembled WGS sequence"/>
</dbReference>
<dbReference type="OrthoDB" id="201504at2759"/>
<keyword evidence="1" id="KW-0472">Membrane</keyword>
<evidence type="ECO:0008006" key="4">
    <source>
        <dbReference type="Google" id="ProtNLM"/>
    </source>
</evidence>
<name>A0A9P6AK14_9AGAM</name>
<feature type="transmembrane region" description="Helical" evidence="1">
    <location>
        <begin position="259"/>
        <end position="279"/>
    </location>
</feature>